<keyword evidence="3" id="KW-1185">Reference proteome</keyword>
<comment type="caution">
    <text evidence="2">The sequence shown here is derived from an EMBL/GenBank/DDBJ whole genome shotgun (WGS) entry which is preliminary data.</text>
</comment>
<feature type="domain" description="Reverse transcriptase Ty1/copia-type" evidence="1">
    <location>
        <begin position="143"/>
        <end position="388"/>
    </location>
</feature>
<dbReference type="EMBL" id="SZYD01000018">
    <property type="protein sequence ID" value="KAD2805330.1"/>
    <property type="molecule type" value="Genomic_DNA"/>
</dbReference>
<dbReference type="OrthoDB" id="1645289at2759"/>
<dbReference type="PANTHER" id="PTHR11439">
    <property type="entry name" value="GAG-POL-RELATED RETROTRANSPOSON"/>
    <property type="match status" value="1"/>
</dbReference>
<protein>
    <recommendedName>
        <fullName evidence="1">Reverse transcriptase Ty1/copia-type domain-containing protein</fullName>
    </recommendedName>
</protein>
<dbReference type="PANTHER" id="PTHR11439:SF496">
    <property type="entry name" value="RNA-DIRECTED DNA POLYMERASE"/>
    <property type="match status" value="1"/>
</dbReference>
<dbReference type="CDD" id="cd09272">
    <property type="entry name" value="RNase_HI_RT_Ty1"/>
    <property type="match status" value="1"/>
</dbReference>
<evidence type="ECO:0000313" key="3">
    <source>
        <dbReference type="Proteomes" id="UP000326396"/>
    </source>
</evidence>
<dbReference type="Proteomes" id="UP000326396">
    <property type="component" value="Linkage Group LG8"/>
</dbReference>
<evidence type="ECO:0000259" key="1">
    <source>
        <dbReference type="Pfam" id="PF07727"/>
    </source>
</evidence>
<organism evidence="2 3">
    <name type="scientific">Mikania micrantha</name>
    <name type="common">bitter vine</name>
    <dbReference type="NCBI Taxonomy" id="192012"/>
    <lineage>
        <taxon>Eukaryota</taxon>
        <taxon>Viridiplantae</taxon>
        <taxon>Streptophyta</taxon>
        <taxon>Embryophyta</taxon>
        <taxon>Tracheophyta</taxon>
        <taxon>Spermatophyta</taxon>
        <taxon>Magnoliopsida</taxon>
        <taxon>eudicotyledons</taxon>
        <taxon>Gunneridae</taxon>
        <taxon>Pentapetalae</taxon>
        <taxon>asterids</taxon>
        <taxon>campanulids</taxon>
        <taxon>Asterales</taxon>
        <taxon>Asteraceae</taxon>
        <taxon>Asteroideae</taxon>
        <taxon>Heliantheae alliance</taxon>
        <taxon>Eupatorieae</taxon>
        <taxon>Mikania</taxon>
    </lineage>
</organism>
<accession>A0A5N6LV07</accession>
<evidence type="ECO:0000313" key="2">
    <source>
        <dbReference type="EMBL" id="KAD2805330.1"/>
    </source>
</evidence>
<dbReference type="SUPFAM" id="SSF56672">
    <property type="entry name" value="DNA/RNA polymerases"/>
    <property type="match status" value="1"/>
</dbReference>
<sequence length="611" mass="69729">MLNYTSSITLYDTPQHNPSVQMIEDDDEERVTEFLETKFLSEGTSGRTVELEEVQDSQDDTHLVVTSNQHEDVENDHVDDQDTQNVRRSGRISVLPERYGFFMDGCYVVDSNEPTTYRDAMSKTDFDKWQEAMNVEMQSMYDNQVWELVTPPLKSKVVGRKWVFKRKTDMHGNLDTYKARLVAKGFTQIQGVDYDETFSPVAMLKSIRILFAIAAYYDYEIWQMDVKTAFLNGYLEEDVHMEQPEGFVDPKHPNKVCKLKKSIYGLKQASRSWHHRFDDEVKKFGFIKNADEACVYKKASGSIITFLVLYVDDILLFGNDIPTLEGVKTWLGSCFSIKDLGEAAYILGIKIYRDRSRRLIGLNQSAYIDKVLKRFKMENSKKGLVPIQKGTILSTSQCPSSKVEQERMNGVPYASAIGSIMYAMICTRPDVSCALSMTSRYQQNPGGTRCKGLYTDASFQTDRDDSRSQLGYVFIMNGGAVSWKSSKQDVVAISTTESEYIAASLAAQEAAWLRKFIADLGVVATIQDPLEIFCDNEGAIAQIKEPRAHQKTRHIERRFNYIRDEVEKGKICIRKVHTDQNIADPFTKLLERTRHESHTCSLGLLYSSDWS</sequence>
<dbReference type="AlphaFoldDB" id="A0A5N6LV07"/>
<dbReference type="InterPro" id="IPR013103">
    <property type="entry name" value="RVT_2"/>
</dbReference>
<dbReference type="Pfam" id="PF07727">
    <property type="entry name" value="RVT_2"/>
    <property type="match status" value="1"/>
</dbReference>
<reference evidence="2 3" key="1">
    <citation type="submission" date="2019-05" db="EMBL/GenBank/DDBJ databases">
        <title>Mikania micrantha, genome provides insights into the molecular mechanism of rapid growth.</title>
        <authorList>
            <person name="Liu B."/>
        </authorList>
    </citation>
    <scope>NUCLEOTIDE SEQUENCE [LARGE SCALE GENOMIC DNA]</scope>
    <source>
        <strain evidence="2">NLD-2019</strain>
        <tissue evidence="2">Leaf</tissue>
    </source>
</reference>
<proteinExistence type="predicted"/>
<dbReference type="InterPro" id="IPR043502">
    <property type="entry name" value="DNA/RNA_pol_sf"/>
</dbReference>
<name>A0A5N6LV07_9ASTR</name>
<gene>
    <name evidence="2" type="ORF">E3N88_38707</name>
</gene>